<sequence length="1204" mass="121499">MRRDGLGAGDLATYTIQGFYGAQILIEGGGSTLATGSNFMIDPTWDYDTSRRTFVIEDDGTNLEGDNLNNEVGNDSTQNATVYDATGTQLFSGQVYAEWAAEFTAPDGSTITMYVLEINGTVVGEITSAPLVPGVTYHVTATPDVTDGPTYTSLASMSFDPGAANNIQGGDYNDSILARAGNDTINTGAGSDTIDGGAGNDSIEYGTGGDEVHGGDGNDYIDDYAGSTGYVWNDTIYGDAGNDTIYSGHGNDYVDGGADNDTIFGEDGNDTLLGGTGNDWIEGGGGADSIDGGAGADVIIAGDANDTVRGGDGADSMAGDYGDDVLYGDADADRFYFEANWGHDTVYGGNTTTAGGSDYDTLDFSYFSGVAGVSVIYSGSEDGNVTQGSNTITFYDIEAIYGSSLGDTINASADSSGLTLDGAAGNDSIVGGSSHDLILGGTGDDTIYSGLGNDTVYGGDGNDYIDDLSGVRAETYANYVDAGTGNDTVFTGGGSDTIYGGAGDDQLHGEAGDDLIYGDAGNDTIDGGDGNDTIYGGDGDDSVWANTGDDYVDGGAGNDTLHGAAGDDTLTGGTGLNELHGDDDADTFLLNFGDGATSIYGGEGGTDSDTIILSGAGATVTWTGWETGTITYDGDPTVHYFWEIEKVVGTDLADSFDASSALDGVDVDAGGGSDVIIGSDFGDSISTGSGADTVTGGDGNDTILTVSGNDVVDGGAGDDSIHGGTGNTTLSGGDGNDTLVAGSGSNDMSGGVGDDLLIGSTTTGADTLDGGDGNDTIQAGQGANSILGGSGDDSISTGDGNDTVDGGSGADTIVAGAGANEISGGDGNDSITGGSDAETLSGDAGNDTISGGAGNDLIWGGADDDALYGDDGDDTLIGGTGSDTLTGGAGADTYVFSDGDGADFIADFDMSVVGGLTTDQLDVSALQDLSANPVNTWDVTVSDDGSGNAVLGFPDGTTVTLLGVSPASVSSAPVLHAMGIPCLVAGTRVATPGGMVPVELLKPGDLVNTRAGPPMPVLWAGKRHVCPKTMQNNPKLLPVEISAGRLGNARPVRLSALHGVYVPEGPDGALARAGHMAACGWGGARQMRGVVRHDEGVSYHHLLLPHHALISAEGLWVESFWPGKQGLKGLDQAARMRLIRALPRLARVVWAGEPVEKVYSAPAARFLKRRQIDRLVCANWSRITCKMADFDGFVTEPVASARAL</sequence>
<protein>
    <submittedName>
        <fullName evidence="5">Ca2+-binding protein, RTX toxin-related</fullName>
    </submittedName>
</protein>
<dbReference type="InterPro" id="IPR036844">
    <property type="entry name" value="Hint_dom_sf"/>
</dbReference>
<name>A0A1N7L1N6_9RHOB</name>
<dbReference type="InterPro" id="IPR018511">
    <property type="entry name" value="Hemolysin-typ_Ca-bd_CS"/>
</dbReference>
<organism evidence="5 6">
    <name type="scientific">Rhodobacter aestuarii</name>
    <dbReference type="NCBI Taxonomy" id="453582"/>
    <lineage>
        <taxon>Bacteria</taxon>
        <taxon>Pseudomonadati</taxon>
        <taxon>Pseudomonadota</taxon>
        <taxon>Alphaproteobacteria</taxon>
        <taxon>Rhodobacterales</taxon>
        <taxon>Rhodobacter group</taxon>
        <taxon>Rhodobacter</taxon>
    </lineage>
</organism>
<evidence type="ECO:0000256" key="3">
    <source>
        <dbReference type="SAM" id="MobiDB-lite"/>
    </source>
</evidence>
<dbReference type="RefSeq" id="WP_076484183.1">
    <property type="nucleotide sequence ID" value="NZ_FTOG01000003.1"/>
</dbReference>
<dbReference type="GO" id="GO:0005576">
    <property type="term" value="C:extracellular region"/>
    <property type="evidence" value="ECO:0007669"/>
    <property type="project" value="UniProtKB-SubCell"/>
</dbReference>
<evidence type="ECO:0000256" key="2">
    <source>
        <dbReference type="ARBA" id="ARBA00022525"/>
    </source>
</evidence>
<dbReference type="Pfam" id="PF13403">
    <property type="entry name" value="Hint_2"/>
    <property type="match status" value="1"/>
</dbReference>
<dbReference type="Pfam" id="PF00353">
    <property type="entry name" value="HemolysinCabind"/>
    <property type="match status" value="13"/>
</dbReference>
<keyword evidence="2" id="KW-0964">Secreted</keyword>
<dbReference type="Proteomes" id="UP000186221">
    <property type="component" value="Unassembled WGS sequence"/>
</dbReference>
<reference evidence="6" key="1">
    <citation type="submission" date="2017-01" db="EMBL/GenBank/DDBJ databases">
        <authorList>
            <person name="Varghese N."/>
            <person name="Submissions S."/>
        </authorList>
    </citation>
    <scope>NUCLEOTIDE SEQUENCE [LARGE SCALE GENOMIC DNA]</scope>
    <source>
        <strain evidence="6">DSM 19945</strain>
    </source>
</reference>
<dbReference type="PANTHER" id="PTHR38340">
    <property type="entry name" value="S-LAYER PROTEIN"/>
    <property type="match status" value="1"/>
</dbReference>
<dbReference type="InterPro" id="IPR011049">
    <property type="entry name" value="Serralysin-like_metalloprot_C"/>
</dbReference>
<dbReference type="EMBL" id="FTOG01000003">
    <property type="protein sequence ID" value="SIS67737.1"/>
    <property type="molecule type" value="Genomic_DNA"/>
</dbReference>
<keyword evidence="6" id="KW-1185">Reference proteome</keyword>
<feature type="compositionally biased region" description="Low complexity" evidence="3">
    <location>
        <begin position="784"/>
        <end position="803"/>
    </location>
</feature>
<dbReference type="InterPro" id="IPR001343">
    <property type="entry name" value="Hemolysn_Ca-bd"/>
</dbReference>
<dbReference type="PANTHER" id="PTHR38340:SF1">
    <property type="entry name" value="S-LAYER PROTEIN"/>
    <property type="match status" value="1"/>
</dbReference>
<dbReference type="SUPFAM" id="SSF51120">
    <property type="entry name" value="beta-Roll"/>
    <property type="match status" value="6"/>
</dbReference>
<dbReference type="SUPFAM" id="SSF51294">
    <property type="entry name" value="Hedgehog/intein (Hint) domain"/>
    <property type="match status" value="1"/>
</dbReference>
<evidence type="ECO:0000259" key="4">
    <source>
        <dbReference type="Pfam" id="PF13403"/>
    </source>
</evidence>
<dbReference type="AlphaFoldDB" id="A0A1N7L1N6"/>
<dbReference type="Gene3D" id="2.150.10.10">
    <property type="entry name" value="Serralysin-like metalloprotease, C-terminal"/>
    <property type="match status" value="9"/>
</dbReference>
<dbReference type="PROSITE" id="PS00330">
    <property type="entry name" value="HEMOLYSIN_CALCIUM"/>
    <property type="match status" value="7"/>
</dbReference>
<dbReference type="GO" id="GO:0005509">
    <property type="term" value="F:calcium ion binding"/>
    <property type="evidence" value="ECO:0007669"/>
    <property type="project" value="InterPro"/>
</dbReference>
<proteinExistence type="predicted"/>
<evidence type="ECO:0000256" key="1">
    <source>
        <dbReference type="ARBA" id="ARBA00004613"/>
    </source>
</evidence>
<dbReference type="PRINTS" id="PR00313">
    <property type="entry name" value="CABNDNGRPT"/>
</dbReference>
<dbReference type="InterPro" id="IPR050557">
    <property type="entry name" value="RTX_toxin/Mannuronan_C5-epim"/>
</dbReference>
<feature type="region of interest" description="Disordered" evidence="3">
    <location>
        <begin position="714"/>
        <end position="848"/>
    </location>
</feature>
<evidence type="ECO:0000313" key="5">
    <source>
        <dbReference type="EMBL" id="SIS67737.1"/>
    </source>
</evidence>
<gene>
    <name evidence="5" type="ORF">SAMN05421580_103179</name>
</gene>
<accession>A0A1N7L1N6</accession>
<evidence type="ECO:0000313" key="6">
    <source>
        <dbReference type="Proteomes" id="UP000186221"/>
    </source>
</evidence>
<dbReference type="STRING" id="453582.SAMN05421580_103179"/>
<feature type="domain" description="Hedgehog/Intein (Hint)" evidence="4">
    <location>
        <begin position="981"/>
        <end position="1123"/>
    </location>
</feature>
<dbReference type="InterPro" id="IPR028992">
    <property type="entry name" value="Hedgehog/Intein_dom"/>
</dbReference>
<dbReference type="OrthoDB" id="6305173at2"/>
<feature type="compositionally biased region" description="Low complexity" evidence="3">
    <location>
        <begin position="759"/>
        <end position="768"/>
    </location>
</feature>
<comment type="subcellular location">
    <subcellularLocation>
        <location evidence="1">Secreted</location>
    </subcellularLocation>
</comment>